<evidence type="ECO:0000256" key="8">
    <source>
        <dbReference type="RuleBase" id="RU003781"/>
    </source>
</evidence>
<comment type="catalytic activity">
    <reaction evidence="7">
        <text>dITP + H2O = dIMP + diphosphate + H(+)</text>
        <dbReference type="Rhea" id="RHEA:28342"/>
        <dbReference type="ChEBI" id="CHEBI:15377"/>
        <dbReference type="ChEBI" id="CHEBI:15378"/>
        <dbReference type="ChEBI" id="CHEBI:33019"/>
        <dbReference type="ChEBI" id="CHEBI:61194"/>
        <dbReference type="ChEBI" id="CHEBI:61382"/>
        <dbReference type="EC" id="3.6.1.66"/>
    </reaction>
</comment>
<proteinExistence type="inferred from homology"/>
<feature type="binding site" evidence="7">
    <location>
        <begin position="8"/>
        <end position="13"/>
    </location>
    <ligand>
        <name>substrate</name>
    </ligand>
</feature>
<comment type="catalytic activity">
    <reaction evidence="7">
        <text>ITP + H2O = IMP + diphosphate + H(+)</text>
        <dbReference type="Rhea" id="RHEA:29399"/>
        <dbReference type="ChEBI" id="CHEBI:15377"/>
        <dbReference type="ChEBI" id="CHEBI:15378"/>
        <dbReference type="ChEBI" id="CHEBI:33019"/>
        <dbReference type="ChEBI" id="CHEBI:58053"/>
        <dbReference type="ChEBI" id="CHEBI:61402"/>
        <dbReference type="EC" id="3.6.1.66"/>
    </reaction>
</comment>
<keyword evidence="4 7" id="KW-0378">Hydrolase</keyword>
<dbReference type="NCBIfam" id="TIGR00042">
    <property type="entry name" value="RdgB/HAM1 family non-canonical purine NTP pyrophosphatase"/>
    <property type="match status" value="1"/>
</dbReference>
<evidence type="ECO:0000256" key="1">
    <source>
        <dbReference type="ARBA" id="ARBA00008023"/>
    </source>
</evidence>
<comment type="caution">
    <text evidence="9">The sequence shown here is derived from an EMBL/GenBank/DDBJ whole genome shotgun (WGS) entry which is preliminary data.</text>
</comment>
<sequence>MTRVVLATRNAGKIVELRRILAEVGVPVELVGLDGFPEIGEVAETGSTFAENALLKAHAVAAGSGLPAVADDSGLCVDALNGMPGIFSARWSGGHGDDKANLNLLLAQISDVPDGRRRAHFACSAALALPSGEEHVAEGAVHGVLIREPRGTGGFGYDPIFVPDGDSRTTAEMSAEEKDAISHRGRAFRALVPIIAQAVP</sequence>
<evidence type="ECO:0000256" key="5">
    <source>
        <dbReference type="ARBA" id="ARBA00022842"/>
    </source>
</evidence>
<evidence type="ECO:0000256" key="2">
    <source>
        <dbReference type="ARBA" id="ARBA00022723"/>
    </source>
</evidence>
<keyword evidence="6 7" id="KW-0546">Nucleotide metabolism</keyword>
<keyword evidence="10" id="KW-1185">Reference proteome</keyword>
<organism evidence="9 10">
    <name type="scientific">Sphaerimonospora cavernae</name>
    <dbReference type="NCBI Taxonomy" id="1740611"/>
    <lineage>
        <taxon>Bacteria</taxon>
        <taxon>Bacillati</taxon>
        <taxon>Actinomycetota</taxon>
        <taxon>Actinomycetes</taxon>
        <taxon>Streptosporangiales</taxon>
        <taxon>Streptosporangiaceae</taxon>
        <taxon>Sphaerimonospora</taxon>
    </lineage>
</organism>
<dbReference type="HAMAP" id="MF_01405">
    <property type="entry name" value="Non_canon_purine_NTPase"/>
    <property type="match status" value="1"/>
</dbReference>
<comment type="cofactor">
    <cofactor evidence="7">
        <name>Mg(2+)</name>
        <dbReference type="ChEBI" id="CHEBI:18420"/>
    </cofactor>
    <text evidence="7">Binds 1 Mg(2+) ion per subunit.</text>
</comment>
<dbReference type="Gene3D" id="3.90.950.10">
    <property type="match status" value="1"/>
</dbReference>
<protein>
    <recommendedName>
        <fullName evidence="7">dITP/XTP pyrophosphatase</fullName>
        <ecNumber evidence="7">3.6.1.66</ecNumber>
    </recommendedName>
    <alternativeName>
        <fullName evidence="7">Non-canonical purine NTP pyrophosphatase</fullName>
    </alternativeName>
    <alternativeName>
        <fullName evidence="7">Non-standard purine NTP pyrophosphatase</fullName>
    </alternativeName>
    <alternativeName>
        <fullName evidence="7">Nucleoside-triphosphate diphosphatase</fullName>
    </alternativeName>
    <alternativeName>
        <fullName evidence="7">Nucleoside-triphosphate pyrophosphatase</fullName>
        <shortName evidence="7">NTPase</shortName>
    </alternativeName>
</protein>
<keyword evidence="5 7" id="KW-0460">Magnesium</keyword>
<comment type="caution">
    <text evidence="7">Lacks conserved residue(s) required for the propagation of feature annotation.</text>
</comment>
<comment type="similarity">
    <text evidence="1 7 8">Belongs to the HAM1 NTPase family.</text>
</comment>
<reference evidence="9 10" key="1">
    <citation type="submission" date="2024-09" db="EMBL/GenBank/DDBJ databases">
        <authorList>
            <person name="Sun Q."/>
            <person name="Mori K."/>
        </authorList>
    </citation>
    <scope>NUCLEOTIDE SEQUENCE [LARGE SCALE GENOMIC DNA]</scope>
    <source>
        <strain evidence="9 10">TBRC 1851</strain>
    </source>
</reference>
<evidence type="ECO:0000256" key="7">
    <source>
        <dbReference type="HAMAP-Rule" id="MF_01405"/>
    </source>
</evidence>
<comment type="catalytic activity">
    <reaction evidence="7">
        <text>XTP + H2O = XMP + diphosphate + H(+)</text>
        <dbReference type="Rhea" id="RHEA:28610"/>
        <dbReference type="ChEBI" id="CHEBI:15377"/>
        <dbReference type="ChEBI" id="CHEBI:15378"/>
        <dbReference type="ChEBI" id="CHEBI:33019"/>
        <dbReference type="ChEBI" id="CHEBI:57464"/>
        <dbReference type="ChEBI" id="CHEBI:61314"/>
        <dbReference type="EC" id="3.6.1.66"/>
    </reaction>
</comment>
<dbReference type="InterPro" id="IPR029001">
    <property type="entry name" value="ITPase-like_fam"/>
</dbReference>
<dbReference type="PANTHER" id="PTHR11067">
    <property type="entry name" value="INOSINE TRIPHOSPHATE PYROPHOSPHATASE/HAM1 PROTEIN"/>
    <property type="match status" value="1"/>
</dbReference>
<dbReference type="CDD" id="cd00515">
    <property type="entry name" value="HAM1"/>
    <property type="match status" value="1"/>
</dbReference>
<dbReference type="InterPro" id="IPR002637">
    <property type="entry name" value="RdgB/HAM1"/>
</dbReference>
<dbReference type="Pfam" id="PF01725">
    <property type="entry name" value="Ham1p_like"/>
    <property type="match status" value="1"/>
</dbReference>
<feature type="binding site" evidence="7">
    <location>
        <begin position="183"/>
        <end position="184"/>
    </location>
    <ligand>
        <name>substrate</name>
    </ligand>
</feature>
<feature type="binding site" evidence="7">
    <location>
        <begin position="155"/>
        <end position="158"/>
    </location>
    <ligand>
        <name>substrate</name>
    </ligand>
</feature>
<dbReference type="GO" id="GO:0036220">
    <property type="term" value="F:ITP diphosphatase activity"/>
    <property type="evidence" value="ECO:0007669"/>
    <property type="project" value="UniProtKB-EC"/>
</dbReference>
<dbReference type="PANTHER" id="PTHR11067:SF9">
    <property type="entry name" value="INOSINE TRIPHOSPHATE PYROPHOSPHATASE"/>
    <property type="match status" value="1"/>
</dbReference>
<feature type="binding site" evidence="7">
    <location>
        <position position="72"/>
    </location>
    <ligand>
        <name>Mg(2+)</name>
        <dbReference type="ChEBI" id="CHEBI:18420"/>
    </ligand>
</feature>
<name>A0ABV6U3D6_9ACTN</name>
<keyword evidence="2 7" id="KW-0479">Metal-binding</keyword>
<dbReference type="EC" id="3.6.1.66" evidence="7"/>
<dbReference type="Proteomes" id="UP001589870">
    <property type="component" value="Unassembled WGS sequence"/>
</dbReference>
<dbReference type="InterPro" id="IPR020922">
    <property type="entry name" value="dITP/XTP_pyrophosphatase"/>
</dbReference>
<evidence type="ECO:0000256" key="4">
    <source>
        <dbReference type="ARBA" id="ARBA00022801"/>
    </source>
</evidence>
<accession>A0ABV6U3D6</accession>
<keyword evidence="3 7" id="KW-0547">Nucleotide-binding</keyword>
<dbReference type="EMBL" id="JBHMQT010000021">
    <property type="protein sequence ID" value="MFC0862958.1"/>
    <property type="molecule type" value="Genomic_DNA"/>
</dbReference>
<gene>
    <name evidence="9" type="primary">rdgB</name>
    <name evidence="9" type="ORF">ACFHYQ_11705</name>
</gene>
<comment type="subunit">
    <text evidence="7">Homodimer.</text>
</comment>
<feature type="active site" description="Proton acceptor" evidence="7">
    <location>
        <position position="72"/>
    </location>
</feature>
<evidence type="ECO:0000313" key="10">
    <source>
        <dbReference type="Proteomes" id="UP001589870"/>
    </source>
</evidence>
<dbReference type="RefSeq" id="WP_394301139.1">
    <property type="nucleotide sequence ID" value="NZ_JBHMQT010000021.1"/>
</dbReference>
<feature type="binding site" evidence="7">
    <location>
        <position position="73"/>
    </location>
    <ligand>
        <name>substrate</name>
    </ligand>
</feature>
<comment type="function">
    <text evidence="7">Pyrophosphatase that catalyzes the hydrolysis of nucleoside triphosphates to their monophosphate derivatives, with a high preference for the non-canonical purine nucleotides XTP (xanthosine triphosphate), dITP (deoxyinosine triphosphate) and ITP. Seems to function as a house-cleaning enzyme that removes non-canonical purine nucleotides from the nucleotide pool, thus preventing their incorporation into DNA/RNA and avoiding chromosomal lesions.</text>
</comment>
<dbReference type="SUPFAM" id="SSF52972">
    <property type="entry name" value="ITPase-like"/>
    <property type="match status" value="1"/>
</dbReference>
<evidence type="ECO:0000256" key="6">
    <source>
        <dbReference type="ARBA" id="ARBA00023080"/>
    </source>
</evidence>
<evidence type="ECO:0000313" key="9">
    <source>
        <dbReference type="EMBL" id="MFC0862958.1"/>
    </source>
</evidence>
<feature type="binding site" evidence="7">
    <location>
        <position position="178"/>
    </location>
    <ligand>
        <name>substrate</name>
    </ligand>
</feature>
<evidence type="ECO:0000256" key="3">
    <source>
        <dbReference type="ARBA" id="ARBA00022741"/>
    </source>
</evidence>